<dbReference type="PROSITE" id="PS51729">
    <property type="entry name" value="GNAT_YJDJ"/>
    <property type="match status" value="1"/>
</dbReference>
<keyword evidence="2" id="KW-0808">Transferase</keyword>
<gene>
    <name evidence="2" type="ORF">I6H47_00200</name>
</gene>
<proteinExistence type="predicted"/>
<dbReference type="Gene3D" id="3.40.630.30">
    <property type="match status" value="1"/>
</dbReference>
<evidence type="ECO:0000313" key="3">
    <source>
        <dbReference type="Proteomes" id="UP000595374"/>
    </source>
</evidence>
<protein>
    <submittedName>
        <fullName evidence="2">N-acetyltransferase</fullName>
    </submittedName>
</protein>
<dbReference type="InterPro" id="IPR045057">
    <property type="entry name" value="Gcn5-rel_NAT"/>
</dbReference>
<evidence type="ECO:0000313" key="2">
    <source>
        <dbReference type="EMBL" id="QQB14474.1"/>
    </source>
</evidence>
<organism evidence="2 3">
    <name type="scientific">Brevibacterium casei</name>
    <dbReference type="NCBI Taxonomy" id="33889"/>
    <lineage>
        <taxon>Bacteria</taxon>
        <taxon>Bacillati</taxon>
        <taxon>Actinomycetota</taxon>
        <taxon>Actinomycetes</taxon>
        <taxon>Micrococcales</taxon>
        <taxon>Brevibacteriaceae</taxon>
        <taxon>Brevibacterium</taxon>
    </lineage>
</organism>
<dbReference type="InterPro" id="IPR031165">
    <property type="entry name" value="GNAT_YJDJ"/>
</dbReference>
<reference evidence="2 3" key="1">
    <citation type="submission" date="2020-12" db="EMBL/GenBank/DDBJ databases">
        <title>FDA dAtabase for Regulatory Grade micrObial Sequences (FDA-ARGOS): Supporting development and validation of Infectious Disease Dx tests.</title>
        <authorList>
            <person name="Sproer C."/>
            <person name="Gronow S."/>
            <person name="Severitt S."/>
            <person name="Schroder I."/>
            <person name="Tallon L."/>
            <person name="Sadzewicz L."/>
            <person name="Zhao X."/>
            <person name="Boylan J."/>
            <person name="Ott S."/>
            <person name="Bowen H."/>
            <person name="Vavikolanu K."/>
            <person name="Mehta A."/>
            <person name="Aluvathingal J."/>
            <person name="Nadendla S."/>
            <person name="Lowell S."/>
            <person name="Myers T."/>
            <person name="Yan Y."/>
            <person name="Sichtig H."/>
        </authorList>
    </citation>
    <scope>NUCLEOTIDE SEQUENCE [LARGE SCALE GENOMIC DNA]</scope>
    <source>
        <strain evidence="2 3">FDAARGOS_990</strain>
    </source>
</reference>
<sequence length="106" mass="11678">MDVDIDGETYTIAHDPDQSRFTVTHDGTVIGTADYVDTDATEAGVPTVRTFTHTIVDPAYGGRGIAAKLVRFALESTTEADLRFRTTCSYVMRFLEKNHEFDASLA</sequence>
<accession>A0A7T3ZZC7</accession>
<dbReference type="Pfam" id="PF14542">
    <property type="entry name" value="Acetyltransf_CG"/>
    <property type="match status" value="1"/>
</dbReference>
<dbReference type="GO" id="GO:0016740">
    <property type="term" value="F:transferase activity"/>
    <property type="evidence" value="ECO:0007669"/>
    <property type="project" value="UniProtKB-KW"/>
</dbReference>
<dbReference type="PANTHER" id="PTHR31435:SF10">
    <property type="entry name" value="BSR4717 PROTEIN"/>
    <property type="match status" value="1"/>
</dbReference>
<dbReference type="InterPro" id="IPR016181">
    <property type="entry name" value="Acyl_CoA_acyltransferase"/>
</dbReference>
<dbReference type="PANTHER" id="PTHR31435">
    <property type="entry name" value="PROTEIN NATD1"/>
    <property type="match status" value="1"/>
</dbReference>
<dbReference type="SUPFAM" id="SSF55729">
    <property type="entry name" value="Acyl-CoA N-acyltransferases (Nat)"/>
    <property type="match status" value="1"/>
</dbReference>
<dbReference type="Proteomes" id="UP000595374">
    <property type="component" value="Chromosome"/>
</dbReference>
<dbReference type="RefSeq" id="WP_198499540.1">
    <property type="nucleotide sequence ID" value="NZ_CP065989.1"/>
</dbReference>
<name>A0A7T3ZZC7_9MICO</name>
<evidence type="ECO:0000259" key="1">
    <source>
        <dbReference type="PROSITE" id="PS51729"/>
    </source>
</evidence>
<dbReference type="CDD" id="cd04301">
    <property type="entry name" value="NAT_SF"/>
    <property type="match status" value="1"/>
</dbReference>
<dbReference type="EMBL" id="CP065989">
    <property type="protein sequence ID" value="QQB14474.1"/>
    <property type="molecule type" value="Genomic_DNA"/>
</dbReference>
<dbReference type="AlphaFoldDB" id="A0A7T3ZZC7"/>
<feature type="domain" description="N-acetyltransferase" evidence="1">
    <location>
        <begin position="13"/>
        <end position="106"/>
    </location>
</feature>